<proteinExistence type="predicted"/>
<dbReference type="KEGG" id="teg:KUK_1392"/>
<dbReference type="Gene3D" id="1.20.1510.10">
    <property type="entry name" value="Cation efflux protein transmembrane domain"/>
    <property type="match status" value="1"/>
</dbReference>
<dbReference type="InterPro" id="IPR002524">
    <property type="entry name" value="Cation_efflux"/>
</dbReference>
<dbReference type="Pfam" id="PF01545">
    <property type="entry name" value="Cation_efflux"/>
    <property type="match status" value="1"/>
</dbReference>
<dbReference type="SUPFAM" id="SSF161111">
    <property type="entry name" value="Cation efflux protein transmembrane domain-like"/>
    <property type="match status" value="1"/>
</dbReference>
<feature type="transmembrane region" description="Helical" evidence="8">
    <location>
        <begin position="32"/>
        <end position="51"/>
    </location>
</feature>
<dbReference type="HOGENOM" id="CLU_013430_1_0_4"/>
<organism evidence="10">
    <name type="scientific">Taylorella equigenitalis 14/56</name>
    <dbReference type="NCBI Taxonomy" id="1091497"/>
    <lineage>
        <taxon>Bacteria</taxon>
        <taxon>Pseudomonadati</taxon>
        <taxon>Pseudomonadota</taxon>
        <taxon>Betaproteobacteria</taxon>
        <taxon>Burkholderiales</taxon>
        <taxon>Alcaligenaceae</taxon>
        <taxon>Taylorella</taxon>
    </lineage>
</organism>
<dbReference type="AlphaFoldDB" id="I7IBF0"/>
<protein>
    <submittedName>
        <fullName evidence="10">Cation efflux pump</fullName>
    </submittedName>
</protein>
<feature type="transmembrane region" description="Helical" evidence="8">
    <location>
        <begin position="100"/>
        <end position="118"/>
    </location>
</feature>
<evidence type="ECO:0000256" key="3">
    <source>
        <dbReference type="ARBA" id="ARBA00022692"/>
    </source>
</evidence>
<evidence type="ECO:0000256" key="7">
    <source>
        <dbReference type="SAM" id="MobiDB-lite"/>
    </source>
</evidence>
<dbReference type="InterPro" id="IPR027469">
    <property type="entry name" value="Cation_efflux_TMD_sf"/>
</dbReference>
<evidence type="ECO:0000256" key="6">
    <source>
        <dbReference type="ARBA" id="ARBA00023136"/>
    </source>
</evidence>
<dbReference type="InterPro" id="IPR058533">
    <property type="entry name" value="Cation_efflux_TM"/>
</dbReference>
<dbReference type="EMBL" id="HE681423">
    <property type="protein sequence ID" value="CCG18683.1"/>
    <property type="molecule type" value="Genomic_DNA"/>
</dbReference>
<keyword evidence="5" id="KW-0406">Ion transport</keyword>
<dbReference type="PANTHER" id="PTHR45755">
    <property type="match status" value="1"/>
</dbReference>
<feature type="transmembrane region" description="Helical" evidence="8">
    <location>
        <begin position="130"/>
        <end position="153"/>
    </location>
</feature>
<keyword evidence="4 8" id="KW-1133">Transmembrane helix</keyword>
<evidence type="ECO:0000256" key="1">
    <source>
        <dbReference type="ARBA" id="ARBA00004141"/>
    </source>
</evidence>
<evidence type="ECO:0000256" key="2">
    <source>
        <dbReference type="ARBA" id="ARBA00022448"/>
    </source>
</evidence>
<dbReference type="GO" id="GO:0016020">
    <property type="term" value="C:membrane"/>
    <property type="evidence" value="ECO:0007669"/>
    <property type="project" value="UniProtKB-SubCell"/>
</dbReference>
<dbReference type="GO" id="GO:0006882">
    <property type="term" value="P:intracellular zinc ion homeostasis"/>
    <property type="evidence" value="ECO:0007669"/>
    <property type="project" value="InterPro"/>
</dbReference>
<feature type="domain" description="Cation efflux protein transmembrane" evidence="9">
    <location>
        <begin position="35"/>
        <end position="276"/>
    </location>
</feature>
<dbReference type="PANTHER" id="PTHR45755:SF4">
    <property type="entry name" value="ZINC TRANSPORTER 7"/>
    <property type="match status" value="1"/>
</dbReference>
<evidence type="ECO:0000256" key="4">
    <source>
        <dbReference type="ARBA" id="ARBA00022989"/>
    </source>
</evidence>
<keyword evidence="3 8" id="KW-0812">Transmembrane</keyword>
<dbReference type="NCBIfam" id="TIGR01297">
    <property type="entry name" value="CDF"/>
    <property type="match status" value="1"/>
</dbReference>
<dbReference type="GO" id="GO:0005385">
    <property type="term" value="F:zinc ion transmembrane transporter activity"/>
    <property type="evidence" value="ECO:0007669"/>
    <property type="project" value="InterPro"/>
</dbReference>
<feature type="compositionally biased region" description="Basic and acidic residues" evidence="7">
    <location>
        <begin position="184"/>
        <end position="209"/>
    </location>
</feature>
<feature type="transmembrane region" description="Helical" evidence="8">
    <location>
        <begin position="57"/>
        <end position="80"/>
    </location>
</feature>
<evidence type="ECO:0000259" key="9">
    <source>
        <dbReference type="Pfam" id="PF01545"/>
    </source>
</evidence>
<evidence type="ECO:0000313" key="10">
    <source>
        <dbReference type="EMBL" id="CCG18683.1"/>
    </source>
</evidence>
<keyword evidence="6 8" id="KW-0472">Membrane</keyword>
<evidence type="ECO:0000256" key="5">
    <source>
        <dbReference type="ARBA" id="ARBA00023065"/>
    </source>
</evidence>
<gene>
    <name evidence="10" type="ORF">KUK_1392</name>
</gene>
<name>I7IBF0_9BURK</name>
<accession>I7IBF0</accession>
<keyword evidence="2" id="KW-0813">Transport</keyword>
<evidence type="ECO:0000256" key="8">
    <source>
        <dbReference type="SAM" id="Phobius"/>
    </source>
</evidence>
<dbReference type="OrthoDB" id="271709at2"/>
<feature type="transmembrane region" description="Helical" evidence="8">
    <location>
        <begin position="247"/>
        <end position="265"/>
    </location>
</feature>
<dbReference type="InterPro" id="IPR045316">
    <property type="entry name" value="Msc2-like"/>
</dbReference>
<dbReference type="NCBIfam" id="NF033827">
    <property type="entry name" value="CDF_efflux_DmeF"/>
    <property type="match status" value="1"/>
</dbReference>
<comment type="subcellular location">
    <subcellularLocation>
        <location evidence="1">Membrane</location>
        <topology evidence="1">Multi-pass membrane protein</topology>
    </subcellularLocation>
</comment>
<feature type="transmembrane region" description="Helical" evidence="8">
    <location>
        <begin position="219"/>
        <end position="241"/>
    </location>
</feature>
<feature type="region of interest" description="Disordered" evidence="7">
    <location>
        <begin position="163"/>
        <end position="209"/>
    </location>
</feature>
<feature type="compositionally biased region" description="Basic residues" evidence="7">
    <location>
        <begin position="167"/>
        <end position="183"/>
    </location>
</feature>
<reference evidence="10" key="1">
    <citation type="journal article" date="2012" name="Vet. Microbiol.">
        <title>Comparative genomic analyses of the Taylorellae.</title>
        <authorList>
            <person name="Hauser H."/>
            <person name="Richter D.C."/>
            <person name="van Tonder A."/>
            <person name="Clark L."/>
            <person name="Preston A."/>
        </authorList>
    </citation>
    <scope>NUCLEOTIDE SEQUENCE</scope>
    <source>
        <strain evidence="10">14/56</strain>
    </source>
</reference>
<sequence>MTIEHSEHQIFKSNIEHEFGQGNKSKAEVRTFWVMVITFVTMFGEIIAGVWTGSMALLADGIHMGGHALALGLAFAGYYLSRRYAHDRRFSFGSGKINDLVAYSTSLLLLITAALITYESLYRLFNRTEILAQEALIVAVLGLIINLVSFVILKGSNDFESIEHGHGHSHSHGHSHGHGHGHGHGHEHNHDHTHDLATQKSREDAEALPERKDNNLQAAVLHVLTDAATSVAAIIGIVAAWSWGWTWLDPLIALIASILIGKWTIDLMKQASKVLLDATAPGSVESTIRKTLESVDDTEVIDLHVWSIGQGCWTMIASVIHHGSMTPQDYKTLLKGMKNLHHPVIEVQQCKHEIS</sequence>
<dbReference type="RefSeq" id="WP_015555693.1">
    <property type="nucleotide sequence ID" value="NC_021036.1"/>
</dbReference>